<proteinExistence type="inferred from homology"/>
<evidence type="ECO:0000256" key="5">
    <source>
        <dbReference type="ARBA" id="ARBA00022989"/>
    </source>
</evidence>
<keyword evidence="3" id="KW-0813">Transport</keyword>
<evidence type="ECO:0000313" key="12">
    <source>
        <dbReference type="EMBL" id="KZP02208.1"/>
    </source>
</evidence>
<evidence type="ECO:0000256" key="9">
    <source>
        <dbReference type="SAM" id="SignalP"/>
    </source>
</evidence>
<dbReference type="Pfam" id="PF13967">
    <property type="entry name" value="RSN1_TM"/>
    <property type="match status" value="1"/>
</dbReference>
<comment type="similarity">
    <text evidence="2">Belongs to the CSC1 (TC 1.A.17) family.</text>
</comment>
<dbReference type="OrthoDB" id="1076608at2759"/>
<keyword evidence="4 8" id="KW-0812">Transmembrane</keyword>
<evidence type="ECO:0000256" key="8">
    <source>
        <dbReference type="SAM" id="Phobius"/>
    </source>
</evidence>
<feature type="domain" description="CSC1/OSCA1-like 7TM region" evidence="10">
    <location>
        <begin position="186"/>
        <end position="242"/>
    </location>
</feature>
<evidence type="ECO:0000256" key="4">
    <source>
        <dbReference type="ARBA" id="ARBA00022692"/>
    </source>
</evidence>
<feature type="transmembrane region" description="Helical" evidence="8">
    <location>
        <begin position="203"/>
        <end position="225"/>
    </location>
</feature>
<evidence type="ECO:0000259" key="10">
    <source>
        <dbReference type="Pfam" id="PF02714"/>
    </source>
</evidence>
<protein>
    <recommendedName>
        <fullName evidence="14">CSC1/OSCA1-like 7TM region domain-containing protein</fullName>
    </recommendedName>
</protein>
<feature type="compositionally biased region" description="Polar residues" evidence="7">
    <location>
        <begin position="86"/>
        <end position="96"/>
    </location>
</feature>
<keyword evidence="9" id="KW-0732">Signal</keyword>
<evidence type="ECO:0000256" key="1">
    <source>
        <dbReference type="ARBA" id="ARBA00004141"/>
    </source>
</evidence>
<organism evidence="12 13">
    <name type="scientific">Athelia psychrophila</name>
    <dbReference type="NCBI Taxonomy" id="1759441"/>
    <lineage>
        <taxon>Eukaryota</taxon>
        <taxon>Fungi</taxon>
        <taxon>Dikarya</taxon>
        <taxon>Basidiomycota</taxon>
        <taxon>Agaricomycotina</taxon>
        <taxon>Agaricomycetes</taxon>
        <taxon>Agaricomycetidae</taxon>
        <taxon>Atheliales</taxon>
        <taxon>Atheliaceae</taxon>
        <taxon>Athelia</taxon>
    </lineage>
</organism>
<dbReference type="GO" id="GO:0005227">
    <property type="term" value="F:calcium-activated cation channel activity"/>
    <property type="evidence" value="ECO:0007669"/>
    <property type="project" value="InterPro"/>
</dbReference>
<keyword evidence="6 8" id="KW-0472">Membrane</keyword>
<dbReference type="PANTHER" id="PTHR13018">
    <property type="entry name" value="PROBABLE MEMBRANE PROTEIN DUF221-RELATED"/>
    <property type="match status" value="1"/>
</dbReference>
<feature type="domain" description="CSC1/OSCA1-like N-terminal transmembrane" evidence="11">
    <location>
        <begin position="3"/>
        <end position="62"/>
    </location>
</feature>
<comment type="subcellular location">
    <subcellularLocation>
        <location evidence="1">Membrane</location>
        <topology evidence="1">Multi-pass membrane protein</topology>
    </subcellularLocation>
</comment>
<keyword evidence="5 8" id="KW-1133">Transmembrane helix</keyword>
<gene>
    <name evidence="12" type="ORF">FIBSPDRAFT_1056002</name>
</gene>
<dbReference type="AlphaFoldDB" id="A0A167SSS9"/>
<sequence>MCFFMRCLHMIMIVFLPIWTLSWAVLMPVHAFNISVVDKSGIDIFILSNVATDKQEWYAAHSRVENTLLKMAIKIRRKQLKKPGSASLSTPPNNDSDGAVDPLTRPSHDHDHQQTHDQVQNPEAQAKLRMLASYAATFALIIFGAIPVVFIGIISNVEALCKKESWLAWLCKVPSVERGVGLDRGLEGIPTRTGLELSLMTRYFMFFVVHSFLIMSLSSGIIMSLPQIVEDPSSIPTLLRQEPPAGGLTGFPMAVTPILHYINLNLFGSTPRSIYGLKYGALRRVRDALPRDDLPPRHRSGVQHHRASDQRPCTRVLRVLLPPPIPPPPGPRAARLLQYWRALLPQGDQPHLGQALCAAVLLAKLFFLTMKGTPTPIPEGALMIVLIMVTAIFQSMINNS</sequence>
<name>A0A167SSS9_9AGAM</name>
<dbReference type="PANTHER" id="PTHR13018:SF143">
    <property type="entry name" value="CSC1_OSCA1-LIKE 7TM REGION DOMAIN-CONTAINING PROTEIN"/>
    <property type="match status" value="1"/>
</dbReference>
<feature type="transmembrane region" description="Helical" evidence="8">
    <location>
        <begin position="131"/>
        <end position="154"/>
    </location>
</feature>
<evidence type="ECO:0000256" key="2">
    <source>
        <dbReference type="ARBA" id="ARBA00007779"/>
    </source>
</evidence>
<dbReference type="Pfam" id="PF02714">
    <property type="entry name" value="RSN1_7TM"/>
    <property type="match status" value="1"/>
</dbReference>
<feature type="region of interest" description="Disordered" evidence="7">
    <location>
        <begin position="80"/>
        <end position="121"/>
    </location>
</feature>
<feature type="transmembrane region" description="Helical" evidence="8">
    <location>
        <begin position="380"/>
        <end position="397"/>
    </location>
</feature>
<evidence type="ECO:0008006" key="14">
    <source>
        <dbReference type="Google" id="ProtNLM"/>
    </source>
</evidence>
<evidence type="ECO:0000313" key="13">
    <source>
        <dbReference type="Proteomes" id="UP000076532"/>
    </source>
</evidence>
<evidence type="ECO:0000259" key="11">
    <source>
        <dbReference type="Pfam" id="PF13967"/>
    </source>
</evidence>
<feature type="signal peptide" evidence="9">
    <location>
        <begin position="1"/>
        <end position="24"/>
    </location>
</feature>
<dbReference type="InterPro" id="IPR045122">
    <property type="entry name" value="Csc1-like"/>
</dbReference>
<evidence type="ECO:0000256" key="6">
    <source>
        <dbReference type="ARBA" id="ARBA00023136"/>
    </source>
</evidence>
<accession>A0A167SSS9</accession>
<dbReference type="Proteomes" id="UP000076532">
    <property type="component" value="Unassembled WGS sequence"/>
</dbReference>
<dbReference type="GO" id="GO:0005886">
    <property type="term" value="C:plasma membrane"/>
    <property type="evidence" value="ECO:0007669"/>
    <property type="project" value="TreeGrafter"/>
</dbReference>
<feature type="chain" id="PRO_5007892350" description="CSC1/OSCA1-like 7TM region domain-containing protein" evidence="9">
    <location>
        <begin position="25"/>
        <end position="400"/>
    </location>
</feature>
<dbReference type="InterPro" id="IPR003864">
    <property type="entry name" value="CSC1/OSCA1-like_7TM"/>
</dbReference>
<reference evidence="12 13" key="1">
    <citation type="journal article" date="2016" name="Mol. Biol. Evol.">
        <title>Comparative Genomics of Early-Diverging Mushroom-Forming Fungi Provides Insights into the Origins of Lignocellulose Decay Capabilities.</title>
        <authorList>
            <person name="Nagy L.G."/>
            <person name="Riley R."/>
            <person name="Tritt A."/>
            <person name="Adam C."/>
            <person name="Daum C."/>
            <person name="Floudas D."/>
            <person name="Sun H."/>
            <person name="Yadav J.S."/>
            <person name="Pangilinan J."/>
            <person name="Larsson K.H."/>
            <person name="Matsuura K."/>
            <person name="Barry K."/>
            <person name="Labutti K."/>
            <person name="Kuo R."/>
            <person name="Ohm R.A."/>
            <person name="Bhattacharya S.S."/>
            <person name="Shirouzu T."/>
            <person name="Yoshinaga Y."/>
            <person name="Martin F.M."/>
            <person name="Grigoriev I.V."/>
            <person name="Hibbett D.S."/>
        </authorList>
    </citation>
    <scope>NUCLEOTIDE SEQUENCE [LARGE SCALE GENOMIC DNA]</scope>
    <source>
        <strain evidence="12 13">CBS 109695</strain>
    </source>
</reference>
<feature type="compositionally biased region" description="Basic and acidic residues" evidence="7">
    <location>
        <begin position="106"/>
        <end position="115"/>
    </location>
</feature>
<dbReference type="EMBL" id="KV418828">
    <property type="protein sequence ID" value="KZP02208.1"/>
    <property type="molecule type" value="Genomic_DNA"/>
</dbReference>
<keyword evidence="13" id="KW-1185">Reference proteome</keyword>
<evidence type="ECO:0000256" key="7">
    <source>
        <dbReference type="SAM" id="MobiDB-lite"/>
    </source>
</evidence>
<dbReference type="InterPro" id="IPR032880">
    <property type="entry name" value="CSC1/OSCA1-like_N"/>
</dbReference>
<evidence type="ECO:0000256" key="3">
    <source>
        <dbReference type="ARBA" id="ARBA00022448"/>
    </source>
</evidence>